<gene>
    <name evidence="1" type="ORF">GCM10011532_00490</name>
</gene>
<evidence type="ECO:0000313" key="2">
    <source>
        <dbReference type="Proteomes" id="UP000605733"/>
    </source>
</evidence>
<dbReference type="EMBL" id="BMIX01000001">
    <property type="protein sequence ID" value="GGG21381.1"/>
    <property type="molecule type" value="Genomic_DNA"/>
</dbReference>
<dbReference type="RefSeq" id="WP_011710710.1">
    <property type="nucleotide sequence ID" value="NZ_BMIX01000001.1"/>
</dbReference>
<protein>
    <submittedName>
        <fullName evidence="1">Uncharacterized protein</fullName>
    </submittedName>
</protein>
<comment type="caution">
    <text evidence="1">The sequence shown here is derived from an EMBL/GenBank/DDBJ whole genome shotgun (WGS) entry which is preliminary data.</text>
</comment>
<organism evidence="1 2">
    <name type="scientific">Christiangramia forsetii</name>
    <dbReference type="NCBI Taxonomy" id="411153"/>
    <lineage>
        <taxon>Bacteria</taxon>
        <taxon>Pseudomonadati</taxon>
        <taxon>Bacteroidota</taxon>
        <taxon>Flavobacteriia</taxon>
        <taxon>Flavobacteriales</taxon>
        <taxon>Flavobacteriaceae</taxon>
        <taxon>Christiangramia</taxon>
    </lineage>
</organism>
<keyword evidence="2" id="KW-1185">Reference proteome</keyword>
<accession>A0ABQ1WAR5</accession>
<dbReference type="Proteomes" id="UP000605733">
    <property type="component" value="Unassembled WGS sequence"/>
</dbReference>
<sequence length="284" mass="32202">MKTLLTGIFIFGFVIMASAQDLNNYKYIIVPESFEFTDEVDQYRLNSLTKFLFEKYGFNTVMKTEDKPEDLRNNPCLGLNTNVVNNSSLFVTKLTLQLIDCGNNVVFETREGTTREKDFKTAYHEALRDAFSSVEEVDYNYVENTNIARESSEKEVAAAPVPVKEPVVEKSAVKDSVETEEDEIIEEEPEVAVEVEKKENGQGEYSYSGKNYSLKETPQGLGLFQENSSDPIAILIKTSGGKSYIYNSLTNQGVAYFDKNANLIVEYFNKQEDKMVVLTYELND</sequence>
<evidence type="ECO:0000313" key="1">
    <source>
        <dbReference type="EMBL" id="GGG21381.1"/>
    </source>
</evidence>
<reference evidence="2" key="1">
    <citation type="journal article" date="2019" name="Int. J. Syst. Evol. Microbiol.">
        <title>The Global Catalogue of Microorganisms (GCM) 10K type strain sequencing project: providing services to taxonomists for standard genome sequencing and annotation.</title>
        <authorList>
            <consortium name="The Broad Institute Genomics Platform"/>
            <consortium name="The Broad Institute Genome Sequencing Center for Infectious Disease"/>
            <person name="Wu L."/>
            <person name="Ma J."/>
        </authorList>
    </citation>
    <scope>NUCLEOTIDE SEQUENCE [LARGE SCALE GENOMIC DNA]</scope>
    <source>
        <strain evidence="2">CGMCC 1.15422</strain>
    </source>
</reference>
<name>A0ABQ1WAR5_9FLAO</name>
<proteinExistence type="predicted"/>